<protein>
    <submittedName>
        <fullName evidence="1">Uncharacterized protein</fullName>
    </submittedName>
</protein>
<keyword evidence="2" id="KW-1185">Reference proteome</keyword>
<dbReference type="AlphaFoldDB" id="H0EFP2"/>
<comment type="caution">
    <text evidence="1">The sequence shown here is derived from an EMBL/GenBank/DDBJ whole genome shotgun (WGS) entry which is preliminary data.</text>
</comment>
<dbReference type="InParanoid" id="H0EFP2"/>
<proteinExistence type="predicted"/>
<dbReference type="Proteomes" id="UP000005446">
    <property type="component" value="Unassembled WGS sequence"/>
</dbReference>
<reference evidence="1 2" key="1">
    <citation type="journal article" date="2012" name="Eukaryot. Cell">
        <title>Genome sequence of the fungus Glarea lozoyensis: the first genome sequence of a species from the Helotiaceae family.</title>
        <authorList>
            <person name="Youssar L."/>
            <person name="Gruening B.A."/>
            <person name="Erxleben A."/>
            <person name="Guenther S."/>
            <person name="Huettel W."/>
        </authorList>
    </citation>
    <scope>NUCLEOTIDE SEQUENCE [LARGE SCALE GENOMIC DNA]</scope>
    <source>
        <strain evidence="2">ATCC 74030 / MF5533</strain>
    </source>
</reference>
<gene>
    <name evidence="1" type="ORF">M7I_1174</name>
</gene>
<dbReference type="HOGENOM" id="CLU_055243_0_0_1"/>
<dbReference type="EMBL" id="AGUE01000020">
    <property type="protein sequence ID" value="EHL02663.1"/>
    <property type="molecule type" value="Genomic_DNA"/>
</dbReference>
<evidence type="ECO:0000313" key="2">
    <source>
        <dbReference type="Proteomes" id="UP000005446"/>
    </source>
</evidence>
<dbReference type="OrthoDB" id="5010797at2759"/>
<organism evidence="1 2">
    <name type="scientific">Glarea lozoyensis (strain ATCC 74030 / MF5533)</name>
    <dbReference type="NCBI Taxonomy" id="1104152"/>
    <lineage>
        <taxon>Eukaryota</taxon>
        <taxon>Fungi</taxon>
        <taxon>Dikarya</taxon>
        <taxon>Ascomycota</taxon>
        <taxon>Pezizomycotina</taxon>
        <taxon>Leotiomycetes</taxon>
        <taxon>Helotiales</taxon>
        <taxon>Helotiaceae</taxon>
        <taxon>Glarea</taxon>
    </lineage>
</organism>
<accession>H0EFP2</accession>
<sequence length="258" mass="28744">MAEYTLLYGQFVIRYPDLPKQGPEPDGDTMKFAPADQDLVWKKITRRSGRPPKINRRGISVRLEAIDALETHFNGTHQELDGGEKARDTLLAKLGFTNIKYWGEHLHNKIQSADQDSLPGFVLSNGIDANGRLIGFVYSVTKSKAARTAGKGILPRATGLPKRPAEVTDLESLTISVIWPKLSRRLVVFLKETGPGLEGFEAWLREDGVDRDDKMFRLDTKENVRFHDILTIKGDTIALTVQPEVIVIEPDPADGSGR</sequence>
<evidence type="ECO:0000313" key="1">
    <source>
        <dbReference type="EMBL" id="EHL02663.1"/>
    </source>
</evidence>
<name>H0EFP2_GLAL7</name>